<proteinExistence type="inferred from homology"/>
<organism evidence="18">
    <name type="scientific">Blastocystis hominis</name>
    <dbReference type="NCBI Taxonomy" id="12968"/>
    <lineage>
        <taxon>Eukaryota</taxon>
        <taxon>Sar</taxon>
        <taxon>Stramenopiles</taxon>
        <taxon>Bigyra</taxon>
        <taxon>Opalozoa</taxon>
        <taxon>Opalinata</taxon>
        <taxon>Blastocystidae</taxon>
        <taxon>Blastocystis</taxon>
    </lineage>
</organism>
<comment type="cofactor">
    <cofactor evidence="1">
        <name>Mn(2+)</name>
        <dbReference type="ChEBI" id="CHEBI:29035"/>
    </cofactor>
</comment>
<dbReference type="AlphaFoldDB" id="D8MAS1"/>
<keyword evidence="10" id="KW-0479">Metal-binding</keyword>
<evidence type="ECO:0000256" key="6">
    <source>
        <dbReference type="ARBA" id="ARBA00012605"/>
    </source>
</evidence>
<dbReference type="GO" id="GO:0004579">
    <property type="term" value="F:dolichyl-diphosphooligosaccharide-protein glycotransferase activity"/>
    <property type="evidence" value="ECO:0007669"/>
    <property type="project" value="UniProtKB-EC"/>
</dbReference>
<evidence type="ECO:0000256" key="5">
    <source>
        <dbReference type="ARBA" id="ARBA00010810"/>
    </source>
</evidence>
<protein>
    <recommendedName>
        <fullName evidence="6">dolichyl-diphosphooligosaccharide--protein glycotransferase</fullName>
        <ecNumber evidence="6">2.4.99.18</ecNumber>
    </recommendedName>
</protein>
<evidence type="ECO:0000256" key="10">
    <source>
        <dbReference type="ARBA" id="ARBA00022723"/>
    </source>
</evidence>
<evidence type="ECO:0000256" key="1">
    <source>
        <dbReference type="ARBA" id="ARBA00001936"/>
    </source>
</evidence>
<accession>D8MAS1</accession>
<dbReference type="RefSeq" id="XP_012899208.1">
    <property type="nucleotide sequence ID" value="XM_013043754.1"/>
</dbReference>
<dbReference type="OrthoDB" id="10261066at2759"/>
<evidence type="ECO:0000256" key="11">
    <source>
        <dbReference type="ARBA" id="ARBA00022842"/>
    </source>
</evidence>
<dbReference type="UniPathway" id="UPA00378"/>
<gene>
    <name evidence="18" type="ORF">GSBLH_T00004792001</name>
</gene>
<dbReference type="EC" id="2.4.99.18" evidence="6"/>
<dbReference type="GO" id="GO:0046872">
    <property type="term" value="F:metal ion binding"/>
    <property type="evidence" value="ECO:0007669"/>
    <property type="project" value="UniProtKB-KW"/>
</dbReference>
<keyword evidence="12 16" id="KW-1133">Transmembrane helix</keyword>
<comment type="cofactor">
    <cofactor evidence="2">
        <name>Mg(2+)</name>
        <dbReference type="ChEBI" id="CHEBI:18420"/>
    </cofactor>
</comment>
<evidence type="ECO:0000313" key="18">
    <source>
        <dbReference type="EMBL" id="CBK25160.2"/>
    </source>
</evidence>
<comment type="similarity">
    <text evidence="5">Belongs to the STT3 family.</text>
</comment>
<evidence type="ECO:0000256" key="4">
    <source>
        <dbReference type="ARBA" id="ARBA00004922"/>
    </source>
</evidence>
<keyword evidence="11" id="KW-0460">Magnesium</keyword>
<evidence type="ECO:0000256" key="9">
    <source>
        <dbReference type="ARBA" id="ARBA00022692"/>
    </source>
</evidence>
<keyword evidence="8" id="KW-0808">Transferase</keyword>
<evidence type="ECO:0000256" key="15">
    <source>
        <dbReference type="ARBA" id="ARBA00048829"/>
    </source>
</evidence>
<dbReference type="Proteomes" id="UP000008312">
    <property type="component" value="Unassembled WGS sequence"/>
</dbReference>
<evidence type="ECO:0000256" key="14">
    <source>
        <dbReference type="ARBA" id="ARBA00023211"/>
    </source>
</evidence>
<evidence type="ECO:0000256" key="12">
    <source>
        <dbReference type="ARBA" id="ARBA00022989"/>
    </source>
</evidence>
<keyword evidence="14" id="KW-0464">Manganese</keyword>
<feature type="transmembrane region" description="Helical" evidence="16">
    <location>
        <begin position="324"/>
        <end position="346"/>
    </location>
</feature>
<dbReference type="InterPro" id="IPR048307">
    <property type="entry name" value="STT3_N"/>
</dbReference>
<keyword evidence="7" id="KW-0328">Glycosyltransferase</keyword>
<dbReference type="InterPro" id="IPR003674">
    <property type="entry name" value="Oligo_trans_STT3"/>
</dbReference>
<name>D8MAS1_BLAHO</name>
<feature type="transmembrane region" description="Helical" evidence="16">
    <location>
        <begin position="486"/>
        <end position="506"/>
    </location>
</feature>
<feature type="transmembrane region" description="Helical" evidence="16">
    <location>
        <begin position="421"/>
        <end position="439"/>
    </location>
</feature>
<dbReference type="PANTHER" id="PTHR13872:SF1">
    <property type="entry name" value="DOLICHYL-DIPHOSPHOOLIGOSACCHARIDE--PROTEIN GLYCOSYLTRANSFERASE SUBUNIT STT3B"/>
    <property type="match status" value="1"/>
</dbReference>
<dbReference type="EMBL" id="FN668690">
    <property type="protein sequence ID" value="CBK25160.2"/>
    <property type="molecule type" value="Genomic_DNA"/>
</dbReference>
<reference evidence="18" key="1">
    <citation type="submission" date="2010-02" db="EMBL/GenBank/DDBJ databases">
        <title>Sequencing and annotation of the Blastocystis hominis genome.</title>
        <authorList>
            <person name="Wincker P."/>
        </authorList>
    </citation>
    <scope>NUCLEOTIDE SEQUENCE</scope>
    <source>
        <strain evidence="18">Singapore isolate B</strain>
    </source>
</reference>
<comment type="subcellular location">
    <subcellularLocation>
        <location evidence="3">Endomembrane system</location>
        <topology evidence="3">Multi-pass membrane protein</topology>
    </subcellularLocation>
</comment>
<feature type="transmembrane region" description="Helical" evidence="16">
    <location>
        <begin position="445"/>
        <end position="465"/>
    </location>
</feature>
<feature type="transmembrane region" description="Helical" evidence="16">
    <location>
        <begin position="168"/>
        <end position="186"/>
    </location>
</feature>
<feature type="transmembrane region" description="Helical" evidence="16">
    <location>
        <begin position="193"/>
        <end position="211"/>
    </location>
</feature>
<feature type="domain" description="Oligosaccharyl transferase STT3 N-terminal" evidence="17">
    <location>
        <begin position="48"/>
        <end position="453"/>
    </location>
</feature>
<comment type="catalytic activity">
    <reaction evidence="15">
        <text>a di-trans,poly-cis-dolichyl diphosphooligosaccharide + L-asparaginyl-[protein] = N(4)-(oligosaccharide-(1-&gt;4)-N-acetyl-beta-D-glucosaminyl-(1-&gt;4)-N-acetyl-beta-D-glucosaminyl)-L-asparaginyl-[protein] + a di-trans,poly-cis-dolichyl diphosphate + H(+)</text>
        <dbReference type="Rhea" id="RHEA:22980"/>
        <dbReference type="Rhea" id="RHEA-COMP:12804"/>
        <dbReference type="Rhea" id="RHEA-COMP:12805"/>
        <dbReference type="Rhea" id="RHEA-COMP:19506"/>
        <dbReference type="Rhea" id="RHEA-COMP:19509"/>
        <dbReference type="ChEBI" id="CHEBI:15378"/>
        <dbReference type="ChEBI" id="CHEBI:50347"/>
        <dbReference type="ChEBI" id="CHEBI:57497"/>
        <dbReference type="ChEBI" id="CHEBI:57570"/>
        <dbReference type="ChEBI" id="CHEBI:132529"/>
        <dbReference type="EC" id="2.4.99.18"/>
    </reaction>
</comment>
<evidence type="ECO:0000259" key="17">
    <source>
        <dbReference type="Pfam" id="PF02516"/>
    </source>
</evidence>
<evidence type="ECO:0000256" key="2">
    <source>
        <dbReference type="ARBA" id="ARBA00001946"/>
    </source>
</evidence>
<dbReference type="InParanoid" id="D8MAS1"/>
<feature type="transmembrane region" description="Helical" evidence="16">
    <location>
        <begin position="141"/>
        <end position="162"/>
    </location>
</feature>
<evidence type="ECO:0000256" key="16">
    <source>
        <dbReference type="SAM" id="Phobius"/>
    </source>
</evidence>
<evidence type="ECO:0000256" key="3">
    <source>
        <dbReference type="ARBA" id="ARBA00004127"/>
    </source>
</evidence>
<dbReference type="FunCoup" id="D8MAS1">
    <property type="interactions" value="511"/>
</dbReference>
<dbReference type="Gene3D" id="3.40.50.12610">
    <property type="match status" value="1"/>
</dbReference>
<dbReference type="OMA" id="TWYAIGT"/>
<keyword evidence="13 16" id="KW-0472">Membrane</keyword>
<feature type="transmembrane region" description="Helical" evidence="16">
    <location>
        <begin position="236"/>
        <end position="256"/>
    </location>
</feature>
<evidence type="ECO:0000313" key="19">
    <source>
        <dbReference type="Proteomes" id="UP000008312"/>
    </source>
</evidence>
<dbReference type="GO" id="GO:0016020">
    <property type="term" value="C:membrane"/>
    <property type="evidence" value="ECO:0007669"/>
    <property type="project" value="InterPro"/>
</dbReference>
<keyword evidence="19" id="KW-1185">Reference proteome</keyword>
<evidence type="ECO:0000256" key="13">
    <source>
        <dbReference type="ARBA" id="ARBA00023136"/>
    </source>
</evidence>
<feature type="transmembrane region" description="Helical" evidence="16">
    <location>
        <begin position="395"/>
        <end position="414"/>
    </location>
</feature>
<sequence>MAPATLNKKKVEQAEDVGLLKPVSFAEADTGCKDECDDTFSPVLRYSILGLICLLAFLIRLFAVVRYESVIHEYDPWFNYRATKFLSWSGPYEFLNWMDDRSWYPLGRIVGGTAYPGLMGTSYVVHKILNMLHFTIQVRNVCVFIAPIFAAATAIASYLLTYEATRRTNTALLASALVGLVPSYISRSVGGSYDYEAVAIFAMIFTFYLWVKSVNTGSLLVSACCALSYFYMVASWGGYVFIINIIPIYVVLMVLIRRYSHRLYIAYTTFYILGSILAMQIPFVGFNVVKQAECIISHGVFIGLQCYALLVFAYDQLPKKYYRYLLYAIFAFVVSVVILLVLIQVLGWSRRARLIRRVTRWTGRSLTLLDPTYATKYIPIIASVSEHQPTTWTTFFLDLQIVVPLAPVGIYLLFKEISDGNIFLILYGTVSWYFAGIMIRLMLTLAPIACILAAEGFSGLIRRFMAYLRYAGQDVEVNKEKKKIPTLATPPVVSVLFVVYASLIFYTMHCSFISSEAYSSPSIVIASQNRDGTRTILDDYREAYYWMRMNTDEHAKFMSWWDYGYQMAGMGNRTVIVDNNTWNNTHIATVGRAFASTEEQAYPILRSLDVDYVLVIFGGFIGYSGDDINKFLWMIRIASGVYPDDVQEANFFNAGQYRIDADATPTMRNSLLYRLSYYRFSEVRLSYNQQPGYDVNRHAVVGEKHIHLKYLEEAFTSEHWIVRIYRVKPRAATDPTASYQAQHEPRLPAESGKEYRFVGCTASESAFSIDRVYLGGAAGASFELAREHARSNNKRYFAVSKLGSEGHVFAFNALVKAIGKGVEGGCEQPCEDDAEKFCGCIDSACTEDAPEGEEFNRRWAVYERVRDAKAARKGRKGKN</sequence>
<keyword evidence="9 16" id="KW-0812">Transmembrane</keyword>
<feature type="transmembrane region" description="Helical" evidence="16">
    <location>
        <begin position="43"/>
        <end position="63"/>
    </location>
</feature>
<evidence type="ECO:0000256" key="7">
    <source>
        <dbReference type="ARBA" id="ARBA00022676"/>
    </source>
</evidence>
<dbReference type="GO" id="GO:0012505">
    <property type="term" value="C:endomembrane system"/>
    <property type="evidence" value="ECO:0007669"/>
    <property type="project" value="UniProtKB-SubCell"/>
</dbReference>
<evidence type="ECO:0000256" key="8">
    <source>
        <dbReference type="ARBA" id="ARBA00022679"/>
    </source>
</evidence>
<dbReference type="Pfam" id="PF02516">
    <property type="entry name" value="STT3"/>
    <property type="match status" value="1"/>
</dbReference>
<feature type="transmembrane region" description="Helical" evidence="16">
    <location>
        <begin position="295"/>
        <end position="312"/>
    </location>
</feature>
<comment type="pathway">
    <text evidence="4">Protein modification; protein glycosylation.</text>
</comment>
<feature type="transmembrane region" description="Helical" evidence="16">
    <location>
        <begin position="263"/>
        <end position="283"/>
    </location>
</feature>
<dbReference type="GeneID" id="24921797"/>
<dbReference type="PANTHER" id="PTHR13872">
    <property type="entry name" value="DOLICHYL-DIPHOSPHOOLIGOSACCHARIDE--PROTEIN GLYCOSYLTRANSFERASE SUBUNIT"/>
    <property type="match status" value="1"/>
</dbReference>